<comment type="caution">
    <text evidence="6">The sequence shown here is derived from an EMBL/GenBank/DDBJ whole genome shotgun (WGS) entry which is preliminary data.</text>
</comment>
<dbReference type="Pfam" id="PF00005">
    <property type="entry name" value="ABC_tran"/>
    <property type="match status" value="2"/>
</dbReference>
<dbReference type="Proteomes" id="UP000037247">
    <property type="component" value="Unassembled WGS sequence"/>
</dbReference>
<evidence type="ECO:0000313" key="7">
    <source>
        <dbReference type="Proteomes" id="UP000037247"/>
    </source>
</evidence>
<reference evidence="6 7" key="1">
    <citation type="submission" date="2015-05" db="EMBL/GenBank/DDBJ databases">
        <title>Draft genome sequence of the bacterium Gordonia jacobaea a new member of the Gordonia genus.</title>
        <authorList>
            <person name="Jimenez-Galisteo G."/>
            <person name="Dominguez A."/>
            <person name="Munoz E."/>
            <person name="Vinas M."/>
        </authorList>
    </citation>
    <scope>NUCLEOTIDE SEQUENCE [LARGE SCALE GENOMIC DNA]</scope>
    <source>
        <strain evidence="7">mv1</strain>
    </source>
</reference>
<dbReference type="PROSITE" id="PS50893">
    <property type="entry name" value="ABC_TRANSPORTER_2"/>
    <property type="match status" value="1"/>
</dbReference>
<dbReference type="RefSeq" id="WP_049697981.1">
    <property type="nucleotide sequence ID" value="NZ_LDTZ01000014.1"/>
</dbReference>
<dbReference type="InterPro" id="IPR027417">
    <property type="entry name" value="P-loop_NTPase"/>
</dbReference>
<dbReference type="InterPro" id="IPR003593">
    <property type="entry name" value="AAA+_ATPase"/>
</dbReference>
<sequence length="513" mass="55360">MSTPSSVDLAPSITLSDVSYSWPDGTPVFDELSFSVPRAVYSLVGANGAGKTTLLRLIAGQLVPTSGSIATTGEVSLVPQHAFSDTSLTIASALGIEPIRAAISAIEAGSVDGAHFDAVGDDWDIEARATSELAALGLPTDLDRSVGTLSGGEATLLAIVSQIVHSPAVLLLDEPTNNLDTDSRARVFELIDRFAGTVLVVSHDLELLERVDATLELYHGDVRVFGGPYSFYREVVESEQATAQAAVANAANDLRKQRREMVNAQIALDRRARTAAKAEREKRVPKIIAHLRRDAAEKSAGRFRNEHRDDVTAAAGRLESVRDDVRSDRGARITMPDVALGSSAQVIVDDRLRMDGPERVALTGRNGSGKTTLIADLIDNERIVVPYAYVPQQISFDDPAQTVVEFVGKRHPEVDGQDVRAHLARFLFRGSRGDRRLDELSGGERLRVALADALLVDPDPKLLIMDEPTNNLDIDTVEELVTALRDWSGALLLVSHDAGFRDEVGIDREVTLG</sequence>
<dbReference type="SUPFAM" id="SSF52540">
    <property type="entry name" value="P-loop containing nucleoside triphosphate hydrolases"/>
    <property type="match status" value="2"/>
</dbReference>
<gene>
    <name evidence="6" type="ORF">ABW18_05845</name>
</gene>
<dbReference type="PROSITE" id="PS00211">
    <property type="entry name" value="ABC_TRANSPORTER_1"/>
    <property type="match status" value="1"/>
</dbReference>
<keyword evidence="1" id="KW-0813">Transport</keyword>
<evidence type="ECO:0000256" key="3">
    <source>
        <dbReference type="ARBA" id="ARBA00022741"/>
    </source>
</evidence>
<keyword evidence="7" id="KW-1185">Reference proteome</keyword>
<protein>
    <submittedName>
        <fullName evidence="6">ABC transporter</fullName>
    </submittedName>
</protein>
<accession>A0ABR5IGE2</accession>
<dbReference type="InterPro" id="IPR015856">
    <property type="entry name" value="ABC_transpr_CbiO/EcfA_su"/>
</dbReference>
<dbReference type="PANTHER" id="PTHR19211">
    <property type="entry name" value="ATP-BINDING TRANSPORT PROTEIN-RELATED"/>
    <property type="match status" value="1"/>
</dbReference>
<dbReference type="InterPro" id="IPR017871">
    <property type="entry name" value="ABC_transporter-like_CS"/>
</dbReference>
<evidence type="ECO:0000259" key="5">
    <source>
        <dbReference type="PROSITE" id="PS50893"/>
    </source>
</evidence>
<feature type="domain" description="ABC transporter" evidence="5">
    <location>
        <begin position="13"/>
        <end position="244"/>
    </location>
</feature>
<proteinExistence type="predicted"/>
<dbReference type="InterPro" id="IPR050611">
    <property type="entry name" value="ABCF"/>
</dbReference>
<keyword evidence="3" id="KW-0547">Nucleotide-binding</keyword>
<evidence type="ECO:0000256" key="2">
    <source>
        <dbReference type="ARBA" id="ARBA00022737"/>
    </source>
</evidence>
<organism evidence="6 7">
    <name type="scientific">Gordonia jacobaea</name>
    <dbReference type="NCBI Taxonomy" id="122202"/>
    <lineage>
        <taxon>Bacteria</taxon>
        <taxon>Bacillati</taxon>
        <taxon>Actinomycetota</taxon>
        <taxon>Actinomycetes</taxon>
        <taxon>Mycobacteriales</taxon>
        <taxon>Gordoniaceae</taxon>
        <taxon>Gordonia</taxon>
    </lineage>
</organism>
<evidence type="ECO:0000313" key="6">
    <source>
        <dbReference type="EMBL" id="KNA92774.1"/>
    </source>
</evidence>
<dbReference type="InterPro" id="IPR003439">
    <property type="entry name" value="ABC_transporter-like_ATP-bd"/>
</dbReference>
<evidence type="ECO:0000256" key="1">
    <source>
        <dbReference type="ARBA" id="ARBA00022448"/>
    </source>
</evidence>
<dbReference type="CDD" id="cd03225">
    <property type="entry name" value="ABC_cobalt_CbiO_domain1"/>
    <property type="match status" value="1"/>
</dbReference>
<dbReference type="PANTHER" id="PTHR19211:SF6">
    <property type="entry name" value="BLL7188 PROTEIN"/>
    <property type="match status" value="1"/>
</dbReference>
<dbReference type="EMBL" id="LDTZ01000014">
    <property type="protein sequence ID" value="KNA92774.1"/>
    <property type="molecule type" value="Genomic_DNA"/>
</dbReference>
<keyword evidence="4" id="KW-0067">ATP-binding</keyword>
<dbReference type="SMART" id="SM00382">
    <property type="entry name" value="AAA"/>
    <property type="match status" value="2"/>
</dbReference>
<evidence type="ECO:0000256" key="4">
    <source>
        <dbReference type="ARBA" id="ARBA00022840"/>
    </source>
</evidence>
<keyword evidence="2" id="KW-0677">Repeat</keyword>
<name>A0ABR5IGE2_9ACTN</name>
<dbReference type="Gene3D" id="3.40.50.300">
    <property type="entry name" value="P-loop containing nucleotide triphosphate hydrolases"/>
    <property type="match status" value="2"/>
</dbReference>